<evidence type="ECO:0000313" key="2">
    <source>
        <dbReference type="EMBL" id="JAD19607.1"/>
    </source>
</evidence>
<feature type="region of interest" description="Disordered" evidence="1">
    <location>
        <begin position="1"/>
        <end position="85"/>
    </location>
</feature>
<name>A0A0A8Y7H0_ARUDO</name>
<feature type="compositionally biased region" description="Pro residues" evidence="1">
    <location>
        <begin position="35"/>
        <end position="49"/>
    </location>
</feature>
<sequence>MAEVKGDGGGAGGSDLALAEKGLVRRAGPLRQERPPAPLQPRPRQGPRPPPRRPVRRLRVPRHPPLPRRGLPRHAATPSRRVRPLRARAGAVLGGVRRLRPRLLQAAVDGAGRRGGRRGRRWWACSGRWTRSSAGASSSVGRRSGTWTSRWRRSRRGCACTSATAGSAWRSARGWRRGRRRARGGRAWPPTCTRPTNHWCSGSDEMLAI</sequence>
<reference evidence="2" key="1">
    <citation type="submission" date="2014-09" db="EMBL/GenBank/DDBJ databases">
        <authorList>
            <person name="Magalhaes I.L.F."/>
            <person name="Oliveira U."/>
            <person name="Santos F.R."/>
            <person name="Vidigal T.H.D.A."/>
            <person name="Brescovit A.D."/>
            <person name="Santos A.J."/>
        </authorList>
    </citation>
    <scope>NUCLEOTIDE SEQUENCE</scope>
    <source>
        <tissue evidence="2">Shoot tissue taken approximately 20 cm above the soil surface</tissue>
    </source>
</reference>
<feature type="compositionally biased region" description="Basic residues" evidence="1">
    <location>
        <begin position="50"/>
        <end position="72"/>
    </location>
</feature>
<dbReference type="EMBL" id="GBRH01278288">
    <property type="protein sequence ID" value="JAD19607.1"/>
    <property type="molecule type" value="Transcribed_RNA"/>
</dbReference>
<accession>A0A0A8Y7H0</accession>
<proteinExistence type="predicted"/>
<reference evidence="2" key="2">
    <citation type="journal article" date="2015" name="Data Brief">
        <title>Shoot transcriptome of the giant reed, Arundo donax.</title>
        <authorList>
            <person name="Barrero R.A."/>
            <person name="Guerrero F.D."/>
            <person name="Moolhuijzen P."/>
            <person name="Goolsby J.A."/>
            <person name="Tidwell J."/>
            <person name="Bellgard S.E."/>
            <person name="Bellgard M.I."/>
        </authorList>
    </citation>
    <scope>NUCLEOTIDE SEQUENCE</scope>
    <source>
        <tissue evidence="2">Shoot tissue taken approximately 20 cm above the soil surface</tissue>
    </source>
</reference>
<protein>
    <submittedName>
        <fullName evidence="2">Uncharacterized protein</fullName>
    </submittedName>
</protein>
<evidence type="ECO:0000256" key="1">
    <source>
        <dbReference type="SAM" id="MobiDB-lite"/>
    </source>
</evidence>
<organism evidence="2">
    <name type="scientific">Arundo donax</name>
    <name type="common">Giant reed</name>
    <name type="synonym">Donax arundinaceus</name>
    <dbReference type="NCBI Taxonomy" id="35708"/>
    <lineage>
        <taxon>Eukaryota</taxon>
        <taxon>Viridiplantae</taxon>
        <taxon>Streptophyta</taxon>
        <taxon>Embryophyta</taxon>
        <taxon>Tracheophyta</taxon>
        <taxon>Spermatophyta</taxon>
        <taxon>Magnoliopsida</taxon>
        <taxon>Liliopsida</taxon>
        <taxon>Poales</taxon>
        <taxon>Poaceae</taxon>
        <taxon>PACMAD clade</taxon>
        <taxon>Arundinoideae</taxon>
        <taxon>Arundineae</taxon>
        <taxon>Arundo</taxon>
    </lineage>
</organism>
<dbReference type="AlphaFoldDB" id="A0A0A8Y7H0"/>